<accession>A0ABQ2UVU1</accession>
<name>A0ABQ2UVU1_9ACTN</name>
<dbReference type="Proteomes" id="UP000654471">
    <property type="component" value="Unassembled WGS sequence"/>
</dbReference>
<keyword evidence="2" id="KW-1185">Reference proteome</keyword>
<reference evidence="2" key="1">
    <citation type="journal article" date="2019" name="Int. J. Syst. Evol. Microbiol.">
        <title>The Global Catalogue of Microorganisms (GCM) 10K type strain sequencing project: providing services to taxonomists for standard genome sequencing and annotation.</title>
        <authorList>
            <consortium name="The Broad Institute Genomics Platform"/>
            <consortium name="The Broad Institute Genome Sequencing Center for Infectious Disease"/>
            <person name="Wu L."/>
            <person name="Ma J."/>
        </authorList>
    </citation>
    <scope>NUCLEOTIDE SEQUENCE [LARGE SCALE GENOMIC DNA]</scope>
    <source>
        <strain evidence="2">JCM 3399</strain>
    </source>
</reference>
<evidence type="ECO:0008006" key="3">
    <source>
        <dbReference type="Google" id="ProtNLM"/>
    </source>
</evidence>
<evidence type="ECO:0000313" key="2">
    <source>
        <dbReference type="Proteomes" id="UP000654471"/>
    </source>
</evidence>
<protein>
    <recommendedName>
        <fullName evidence="3">DUF397 domain-containing protein</fullName>
    </recommendedName>
</protein>
<organism evidence="1 2">
    <name type="scientific">Streptomyces albospinus</name>
    <dbReference type="NCBI Taxonomy" id="285515"/>
    <lineage>
        <taxon>Bacteria</taxon>
        <taxon>Bacillati</taxon>
        <taxon>Actinomycetota</taxon>
        <taxon>Actinomycetes</taxon>
        <taxon>Kitasatosporales</taxon>
        <taxon>Streptomycetaceae</taxon>
        <taxon>Streptomyces</taxon>
    </lineage>
</organism>
<comment type="caution">
    <text evidence="1">The sequence shown here is derived from an EMBL/GenBank/DDBJ whole genome shotgun (WGS) entry which is preliminary data.</text>
</comment>
<proteinExistence type="predicted"/>
<evidence type="ECO:0000313" key="1">
    <source>
        <dbReference type="EMBL" id="GGU53554.1"/>
    </source>
</evidence>
<dbReference type="EMBL" id="BMRP01000004">
    <property type="protein sequence ID" value="GGU53554.1"/>
    <property type="molecule type" value="Genomic_DNA"/>
</dbReference>
<gene>
    <name evidence="1" type="ORF">GCM10010211_17880</name>
</gene>
<sequence length="71" mass="8145">MAVWYVRRDWRIRPPSNYYAHAGGRIYRQNSSNTVCVYSRSHAGVFIQAVHNEKQALTLAAAQISRPLKGR</sequence>